<organism evidence="2">
    <name type="scientific">uncultured marine group II/III euryarchaeote SAT1000_51_D10</name>
    <dbReference type="NCBI Taxonomy" id="1456587"/>
    <lineage>
        <taxon>Archaea</taxon>
        <taxon>Methanobacteriati</taxon>
        <taxon>Methanobacteriota</taxon>
        <taxon>environmental samples</taxon>
    </lineage>
</organism>
<keyword evidence="1" id="KW-0472">Membrane</keyword>
<keyword evidence="1" id="KW-0812">Transmembrane</keyword>
<proteinExistence type="predicted"/>
<dbReference type="AlphaFoldDB" id="A0A075IC64"/>
<dbReference type="EMBL" id="KF901291">
    <property type="protein sequence ID" value="AIF25459.1"/>
    <property type="molecule type" value="Genomic_DNA"/>
</dbReference>
<accession>A0A075IC64</accession>
<evidence type="ECO:0000256" key="1">
    <source>
        <dbReference type="SAM" id="Phobius"/>
    </source>
</evidence>
<evidence type="ECO:0000313" key="2">
    <source>
        <dbReference type="EMBL" id="AIF25459.1"/>
    </source>
</evidence>
<name>A0A075IC64_9EURY</name>
<reference evidence="2" key="1">
    <citation type="journal article" date="2014" name="Genome Biol. Evol.">
        <title>Pangenome evidence for extensive interdomain horizontal transfer affecting lineage core and shell genes in uncultured planktonic thaumarchaeota and euryarchaeota.</title>
        <authorList>
            <person name="Deschamps P."/>
            <person name="Zivanovic Y."/>
            <person name="Moreira D."/>
            <person name="Rodriguez-Valera F."/>
            <person name="Lopez-Garcia P."/>
        </authorList>
    </citation>
    <scope>NUCLEOTIDE SEQUENCE</scope>
</reference>
<feature type="transmembrane region" description="Helical" evidence="1">
    <location>
        <begin position="6"/>
        <end position="26"/>
    </location>
</feature>
<keyword evidence="1" id="KW-1133">Transmembrane helix</keyword>
<feature type="transmembrane region" description="Helical" evidence="1">
    <location>
        <begin position="52"/>
        <end position="69"/>
    </location>
</feature>
<sequence length="76" mass="8657">MMFMDIDVIIGVVVLAFIGLDIFTVIQSNKENKAKTGRFFPSWSSMSTLRKANTVGLIILFLAMMYWLYNYSILAP</sequence>
<protein>
    <submittedName>
        <fullName evidence="2">Uncharacterized protein</fullName>
    </submittedName>
</protein>